<sequence>MIKGILNISGLGVYENYTQPAGMQEFGVKNLIYGWNYSGKTTLSRLFAQLESKTLNPDLQGCSFTLSTDGDRITQDNFTQSNLIIRVFNSDFIRDTLNFSGQNFRPILLLGKDSEKAQEKLTHYEDLTKRTLARINALNKEQEELESNFSSAKTTTAAKIKKTLGLIETYTARHLSSDMQTITDNNNSQLLDEDKLRDDLKLALTPDNVRPLTVTRINLTPSISPLYKEAREVLATTPSLSNTIKHLEENPLIEKWVESGLHFHSDKETCEFCGGSLDSERLSALKAHFSKDLAEHKNRVERLYNKIKATLINLDLPKEAEFNAQFRSRYRASVQPLTNSVGTFNDAVEILASDVQKKIDSPFKSLEPQALPEDLIDAISNAVDNINQVIEDNNKLAANFVTEKKRAVGRVKLHFVQEFINEQNKTGRDIKLKWLGAKKERLARFESILKNESDTQKAIISLAQLGREEINKRLSSMLGSEAVQIRVVQDNGQERFQLVRKNGRVAKNLSDGEKTAIAFSYFLTKLKELTPQQFSDAIVYIDDPISSLDANHIFQITAAIREFFFHQVQANGNFEWTTQCKQLFVSTHNFEFLHLLRELKPDGPRQARMYLIKRISENSTTFGNMPSSLAKYASEYHFLFGVIHKFHNAPVKTDHEILMLLPNAVRRFVELYTYSRLPGIYKGTVDQRAEILFGDEKAKRILKVVHFFSHANSIERLAGNNDLIFDLEHAVKDLFDMISVNDPLHWQSLVESVSP</sequence>
<organism evidence="3 4">
    <name type="scientific">Hafnia alvei</name>
    <dbReference type="NCBI Taxonomy" id="569"/>
    <lineage>
        <taxon>Bacteria</taxon>
        <taxon>Pseudomonadati</taxon>
        <taxon>Pseudomonadota</taxon>
        <taxon>Gammaproteobacteria</taxon>
        <taxon>Enterobacterales</taxon>
        <taxon>Hafniaceae</taxon>
        <taxon>Hafnia</taxon>
    </lineage>
</organism>
<reference evidence="3 4" key="1">
    <citation type="submission" date="2018-06" db="EMBL/GenBank/DDBJ databases">
        <authorList>
            <consortium name="Pathogen Informatics"/>
            <person name="Doyle S."/>
        </authorList>
    </citation>
    <scope>NUCLEOTIDE SEQUENCE [LARGE SCALE GENOMIC DNA]</scope>
    <source>
        <strain evidence="3 4">NCTC8105</strain>
    </source>
</reference>
<dbReference type="EMBL" id="UGHP01000001">
    <property type="protein sequence ID" value="STQ82203.1"/>
    <property type="molecule type" value="Genomic_DNA"/>
</dbReference>
<dbReference type="InterPro" id="IPR027417">
    <property type="entry name" value="P-loop_NTPase"/>
</dbReference>
<dbReference type="RefSeq" id="WP_043489084.1">
    <property type="nucleotide sequence ID" value="NZ_CP139992.1"/>
</dbReference>
<feature type="domain" description="Protein CR006 P-loop" evidence="2">
    <location>
        <begin position="19"/>
        <end position="718"/>
    </location>
</feature>
<dbReference type="InterPro" id="IPR026866">
    <property type="entry name" value="CR006_AAA"/>
</dbReference>
<dbReference type="Proteomes" id="UP000254821">
    <property type="component" value="Unassembled WGS sequence"/>
</dbReference>
<feature type="coiled-coil region" evidence="1">
    <location>
        <begin position="286"/>
        <end position="313"/>
    </location>
</feature>
<dbReference type="SUPFAM" id="SSF52540">
    <property type="entry name" value="P-loop containing nucleoside triphosphate hydrolases"/>
    <property type="match status" value="1"/>
</dbReference>
<evidence type="ECO:0000256" key="1">
    <source>
        <dbReference type="SAM" id="Coils"/>
    </source>
</evidence>
<evidence type="ECO:0000313" key="4">
    <source>
        <dbReference type="Proteomes" id="UP000254821"/>
    </source>
</evidence>
<gene>
    <name evidence="3" type="ORF">NCTC8105_04413</name>
</gene>
<evidence type="ECO:0000259" key="2">
    <source>
        <dbReference type="Pfam" id="PF13166"/>
    </source>
</evidence>
<dbReference type="Pfam" id="PF13166">
    <property type="entry name" value="AAA_13"/>
    <property type="match status" value="1"/>
</dbReference>
<accession>A0A377PSC7</accession>
<protein>
    <submittedName>
        <fullName evidence="3">Uncharacterized protein conserved in bacteria</fullName>
    </submittedName>
</protein>
<name>A0A377PSC7_HAFAL</name>
<feature type="coiled-coil region" evidence="1">
    <location>
        <begin position="128"/>
        <end position="155"/>
    </location>
</feature>
<dbReference type="Gene3D" id="3.40.50.300">
    <property type="entry name" value="P-loop containing nucleotide triphosphate hydrolases"/>
    <property type="match status" value="1"/>
</dbReference>
<dbReference type="AlphaFoldDB" id="A0A377PSC7"/>
<evidence type="ECO:0000313" key="3">
    <source>
        <dbReference type="EMBL" id="STQ82203.1"/>
    </source>
</evidence>
<proteinExistence type="predicted"/>
<keyword evidence="1" id="KW-0175">Coiled coil</keyword>